<dbReference type="Gene3D" id="3.40.190.10">
    <property type="entry name" value="Periplasmic binding protein-like II"/>
    <property type="match status" value="2"/>
</dbReference>
<protein>
    <submittedName>
        <fullName evidence="2">ABC transporter substrate-binding protein</fullName>
    </submittedName>
</protein>
<dbReference type="Proteomes" id="UP000277007">
    <property type="component" value="Unassembled WGS sequence"/>
</dbReference>
<feature type="signal peptide" evidence="1">
    <location>
        <begin position="1"/>
        <end position="39"/>
    </location>
</feature>
<feature type="chain" id="PRO_5018673171" evidence="1">
    <location>
        <begin position="40"/>
        <end position="348"/>
    </location>
</feature>
<dbReference type="EMBL" id="RXMA01000043">
    <property type="protein sequence ID" value="RTR13801.1"/>
    <property type="molecule type" value="Genomic_DNA"/>
</dbReference>
<proteinExistence type="predicted"/>
<evidence type="ECO:0000313" key="2">
    <source>
        <dbReference type="EMBL" id="RTR13801.1"/>
    </source>
</evidence>
<gene>
    <name evidence="2" type="ORF">EJ903_24330</name>
</gene>
<keyword evidence="1" id="KW-0732">Signal</keyword>
<reference evidence="2 3" key="1">
    <citation type="submission" date="2018-12" db="EMBL/GenBank/DDBJ databases">
        <authorList>
            <person name="Yang Y."/>
        </authorList>
    </citation>
    <scope>NUCLEOTIDE SEQUENCE [LARGE SCALE GENOMIC DNA]</scope>
    <source>
        <strain evidence="2 3">L-25-5w-1</strain>
    </source>
</reference>
<comment type="caution">
    <text evidence="2">The sequence shown here is derived from an EMBL/GenBank/DDBJ whole genome shotgun (WGS) entry which is preliminary data.</text>
</comment>
<organism evidence="2 3">
    <name type="scientific">Azospirillum griseum</name>
    <dbReference type="NCBI Taxonomy" id="2496639"/>
    <lineage>
        <taxon>Bacteria</taxon>
        <taxon>Pseudomonadati</taxon>
        <taxon>Pseudomonadota</taxon>
        <taxon>Alphaproteobacteria</taxon>
        <taxon>Rhodospirillales</taxon>
        <taxon>Azospirillaceae</taxon>
        <taxon>Azospirillum</taxon>
    </lineage>
</organism>
<evidence type="ECO:0000256" key="1">
    <source>
        <dbReference type="SAM" id="SignalP"/>
    </source>
</evidence>
<dbReference type="RefSeq" id="WP_126620378.1">
    <property type="nucleotide sequence ID" value="NZ_JBHUCY010000067.1"/>
</dbReference>
<accession>A0A3S0JE73</accession>
<dbReference type="SUPFAM" id="SSF53850">
    <property type="entry name" value="Periplasmic binding protein-like II"/>
    <property type="match status" value="1"/>
</dbReference>
<dbReference type="PANTHER" id="PTHR30024">
    <property type="entry name" value="ALIPHATIC SULFONATES-BINDING PROTEIN-RELATED"/>
    <property type="match status" value="1"/>
</dbReference>
<dbReference type="AlphaFoldDB" id="A0A3S0JE73"/>
<sequence>MTPHRHPTPASRSARLRRLATALAGAACLVLTTALPAAAEGTIRIAEQFGLGYLPLQILRDRNLIEQHGKAQGIDVKVEWAQLSGGAAMNDALLSDSIDLAAGGVGPLLTVWDRTKGSANVRAIAALNSLPAFLTTNNPAVRSLKDFTDKDRIALPAVKVSVQARILQIAAEQAFGAGKHDALDRLTVALPHPDATAALLSGASEITGHLSSPPFQYLQLKDPKIHKVFSSYDVLGGPHTANLVWAKESFRTQNPKTYRAFLDALAEAVALIQRNPEAAVDAYRAQNKGDLDRDFVLSLLKDPDIRYTLAPERVEQFASFMHKVGAIRNKPASWKDVFFPDLHGEAGS</sequence>
<dbReference type="OrthoDB" id="6788250at2"/>
<name>A0A3S0JE73_9PROT</name>
<evidence type="ECO:0000313" key="3">
    <source>
        <dbReference type="Proteomes" id="UP000277007"/>
    </source>
</evidence>
<dbReference type="PANTHER" id="PTHR30024:SF2">
    <property type="entry name" value="ABC TRANSPORTER SUBSTRATE-BINDING PROTEIN"/>
    <property type="match status" value="1"/>
</dbReference>
<dbReference type="Pfam" id="PF13379">
    <property type="entry name" value="NMT1_2"/>
    <property type="match status" value="1"/>
</dbReference>
<keyword evidence="3" id="KW-1185">Reference proteome</keyword>